<dbReference type="PANTHER" id="PTHR45695:SF9">
    <property type="entry name" value="LEUCOKININ RECEPTOR"/>
    <property type="match status" value="1"/>
</dbReference>
<accession>A0ABN8M3V6</accession>
<dbReference type="PRINTS" id="PR00237">
    <property type="entry name" value="GPCRRHODOPSN"/>
</dbReference>
<evidence type="ECO:0000313" key="11">
    <source>
        <dbReference type="Proteomes" id="UP001159427"/>
    </source>
</evidence>
<evidence type="ECO:0000256" key="3">
    <source>
        <dbReference type="ARBA" id="ARBA00022989"/>
    </source>
</evidence>
<keyword evidence="3 8" id="KW-1133">Transmembrane helix</keyword>
<feature type="transmembrane region" description="Helical" evidence="8">
    <location>
        <begin position="140"/>
        <end position="161"/>
    </location>
</feature>
<comment type="caution">
    <text evidence="10">The sequence shown here is derived from an EMBL/GenBank/DDBJ whole genome shotgun (WGS) entry which is preliminary data.</text>
</comment>
<dbReference type="Proteomes" id="UP001159427">
    <property type="component" value="Unassembled WGS sequence"/>
</dbReference>
<evidence type="ECO:0000256" key="6">
    <source>
        <dbReference type="ARBA" id="ARBA00023170"/>
    </source>
</evidence>
<dbReference type="InterPro" id="IPR000276">
    <property type="entry name" value="GPCR_Rhodpsn"/>
</dbReference>
<keyword evidence="7" id="KW-0807">Transducer</keyword>
<organism evidence="10 11">
    <name type="scientific">Porites evermanni</name>
    <dbReference type="NCBI Taxonomy" id="104178"/>
    <lineage>
        <taxon>Eukaryota</taxon>
        <taxon>Metazoa</taxon>
        <taxon>Cnidaria</taxon>
        <taxon>Anthozoa</taxon>
        <taxon>Hexacorallia</taxon>
        <taxon>Scleractinia</taxon>
        <taxon>Fungiina</taxon>
        <taxon>Poritidae</taxon>
        <taxon>Porites</taxon>
    </lineage>
</organism>
<evidence type="ECO:0000256" key="1">
    <source>
        <dbReference type="ARBA" id="ARBA00004141"/>
    </source>
</evidence>
<keyword evidence="6" id="KW-0675">Receptor</keyword>
<proteinExistence type="predicted"/>
<feature type="domain" description="G-protein coupled receptors family 1 profile" evidence="9">
    <location>
        <begin position="37"/>
        <end position="304"/>
    </location>
</feature>
<gene>
    <name evidence="10" type="ORF">PEVE_00018536</name>
</gene>
<feature type="transmembrane region" description="Helical" evidence="8">
    <location>
        <begin position="192"/>
        <end position="215"/>
    </location>
</feature>
<comment type="subcellular location">
    <subcellularLocation>
        <location evidence="1">Membrane</location>
        <topology evidence="1">Multi-pass membrane protein</topology>
    </subcellularLocation>
</comment>
<dbReference type="Pfam" id="PF00001">
    <property type="entry name" value="7tm_1"/>
    <property type="match status" value="1"/>
</dbReference>
<name>A0ABN8M3V6_9CNID</name>
<dbReference type="SUPFAM" id="SSF81321">
    <property type="entry name" value="Family A G protein-coupled receptor-like"/>
    <property type="match status" value="1"/>
</dbReference>
<evidence type="ECO:0000259" key="9">
    <source>
        <dbReference type="PROSITE" id="PS50262"/>
    </source>
</evidence>
<reference evidence="10 11" key="1">
    <citation type="submission" date="2022-05" db="EMBL/GenBank/DDBJ databases">
        <authorList>
            <consortium name="Genoscope - CEA"/>
            <person name="William W."/>
        </authorList>
    </citation>
    <scope>NUCLEOTIDE SEQUENCE [LARGE SCALE GENOMIC DNA]</scope>
</reference>
<feature type="transmembrane region" description="Helical" evidence="8">
    <location>
        <begin position="248"/>
        <end position="272"/>
    </location>
</feature>
<feature type="transmembrane region" description="Helical" evidence="8">
    <location>
        <begin position="284"/>
        <end position="308"/>
    </location>
</feature>
<keyword evidence="2 8" id="KW-0812">Transmembrane</keyword>
<dbReference type="SMART" id="SM01381">
    <property type="entry name" value="7TM_GPCR_Srsx"/>
    <property type="match status" value="1"/>
</dbReference>
<feature type="transmembrane region" description="Helical" evidence="8">
    <location>
        <begin position="58"/>
        <end position="80"/>
    </location>
</feature>
<sequence>MNTTVNLWNCSSLLNPTAQKIGESFAFFLIFVVSLVGNTSIALIVYKTQSMRTPINYFIANMAISDLMFPLLLVPREITWLYTAGSWLNSGPLGKTLCKVIPFLTNASMLVSIQSLVLIAVDRLGAVLFPLRSPLISSKLCPFVIFITWIVAIAVKAPFLFSVKVVEYPRGQQACRWRWVEVFGDSSSEDNYFLVVYITFIYTPLVLLIIVYSILLIKLWSEKIPGDQSISTNAHSVRAKRNRDVSKMAVATVLTFVLCWVPYSIVDSLLYFASGYDNNCSMVLILHIALFMAFSNCAINPIICFIFCSKYRQGFKRIFQYFD</sequence>
<evidence type="ECO:0000256" key="4">
    <source>
        <dbReference type="ARBA" id="ARBA00023040"/>
    </source>
</evidence>
<evidence type="ECO:0000256" key="2">
    <source>
        <dbReference type="ARBA" id="ARBA00022692"/>
    </source>
</evidence>
<protein>
    <recommendedName>
        <fullName evidence="9">G-protein coupled receptors family 1 profile domain-containing protein</fullName>
    </recommendedName>
</protein>
<keyword evidence="4" id="KW-0297">G-protein coupled receptor</keyword>
<feature type="transmembrane region" description="Helical" evidence="8">
    <location>
        <begin position="100"/>
        <end position="119"/>
    </location>
</feature>
<dbReference type="PANTHER" id="PTHR45695">
    <property type="entry name" value="LEUCOKININ RECEPTOR-RELATED"/>
    <property type="match status" value="1"/>
</dbReference>
<keyword evidence="5 8" id="KW-0472">Membrane</keyword>
<dbReference type="PROSITE" id="PS50262">
    <property type="entry name" value="G_PROTEIN_RECEP_F1_2"/>
    <property type="match status" value="1"/>
</dbReference>
<evidence type="ECO:0000256" key="8">
    <source>
        <dbReference type="SAM" id="Phobius"/>
    </source>
</evidence>
<dbReference type="InterPro" id="IPR017452">
    <property type="entry name" value="GPCR_Rhodpsn_7TM"/>
</dbReference>
<evidence type="ECO:0000256" key="5">
    <source>
        <dbReference type="ARBA" id="ARBA00023136"/>
    </source>
</evidence>
<keyword evidence="11" id="KW-1185">Reference proteome</keyword>
<dbReference type="Gene3D" id="1.20.1070.10">
    <property type="entry name" value="Rhodopsin 7-helix transmembrane proteins"/>
    <property type="match status" value="1"/>
</dbReference>
<dbReference type="CDD" id="cd00637">
    <property type="entry name" value="7tm_classA_rhodopsin-like"/>
    <property type="match status" value="1"/>
</dbReference>
<feature type="transmembrane region" description="Helical" evidence="8">
    <location>
        <begin position="25"/>
        <end position="46"/>
    </location>
</feature>
<evidence type="ECO:0000256" key="7">
    <source>
        <dbReference type="ARBA" id="ARBA00023224"/>
    </source>
</evidence>
<evidence type="ECO:0000313" key="10">
    <source>
        <dbReference type="EMBL" id="CAH3023228.1"/>
    </source>
</evidence>
<dbReference type="EMBL" id="CALNXI010000251">
    <property type="protein sequence ID" value="CAH3023228.1"/>
    <property type="molecule type" value="Genomic_DNA"/>
</dbReference>